<sequence>KLRNSIVQISQGRQPCWKLNAHIGNDKLAYRFQKTGRTDWYYRVLQGGEISVGDNLVLVERPNEIWPLNKLIAARFSRNISPEDASALATLPHLAQSRREVFEKKTDRFYREDTSVRLGHSTREFESEIG</sequence>
<dbReference type="EMBL" id="UOEQ01000544">
    <property type="protein sequence ID" value="VAW24651.1"/>
    <property type="molecule type" value="Genomic_DNA"/>
</dbReference>
<dbReference type="Gene3D" id="2.40.33.20">
    <property type="entry name" value="PK beta-barrel domain-like"/>
    <property type="match status" value="1"/>
</dbReference>
<name>A0A3B0U0V7_9ZZZZ</name>
<feature type="domain" description="MOSC" evidence="1">
    <location>
        <begin position="1"/>
        <end position="59"/>
    </location>
</feature>
<feature type="non-terminal residue" evidence="2">
    <location>
        <position position="1"/>
    </location>
</feature>
<gene>
    <name evidence="2" type="ORF">MNBD_ALPHA11-521</name>
</gene>
<dbReference type="GO" id="GO:0003824">
    <property type="term" value="F:catalytic activity"/>
    <property type="evidence" value="ECO:0007669"/>
    <property type="project" value="InterPro"/>
</dbReference>
<dbReference type="GO" id="GO:0030170">
    <property type="term" value="F:pyridoxal phosphate binding"/>
    <property type="evidence" value="ECO:0007669"/>
    <property type="project" value="InterPro"/>
</dbReference>
<dbReference type="Pfam" id="PF03473">
    <property type="entry name" value="MOSC"/>
    <property type="match status" value="1"/>
</dbReference>
<dbReference type="PROSITE" id="PS51340">
    <property type="entry name" value="MOSC"/>
    <property type="match status" value="1"/>
</dbReference>
<proteinExistence type="predicted"/>
<dbReference type="SUPFAM" id="SSF50800">
    <property type="entry name" value="PK beta-barrel domain-like"/>
    <property type="match status" value="1"/>
</dbReference>
<organism evidence="2">
    <name type="scientific">hydrothermal vent metagenome</name>
    <dbReference type="NCBI Taxonomy" id="652676"/>
    <lineage>
        <taxon>unclassified sequences</taxon>
        <taxon>metagenomes</taxon>
        <taxon>ecological metagenomes</taxon>
    </lineage>
</organism>
<dbReference type="PANTHER" id="PTHR30212:SF2">
    <property type="entry name" value="PROTEIN YIIM"/>
    <property type="match status" value="1"/>
</dbReference>
<dbReference type="AlphaFoldDB" id="A0A3B0U0V7"/>
<evidence type="ECO:0000313" key="2">
    <source>
        <dbReference type="EMBL" id="VAW24651.1"/>
    </source>
</evidence>
<dbReference type="InterPro" id="IPR011037">
    <property type="entry name" value="Pyrv_Knase-like_insert_dom_sf"/>
</dbReference>
<accession>A0A3B0U0V7</accession>
<dbReference type="InterPro" id="IPR005302">
    <property type="entry name" value="MoCF_Sase_C"/>
</dbReference>
<protein>
    <recommendedName>
        <fullName evidence="1">MOSC domain-containing protein</fullName>
    </recommendedName>
</protein>
<dbReference type="GO" id="GO:0030151">
    <property type="term" value="F:molybdenum ion binding"/>
    <property type="evidence" value="ECO:0007669"/>
    <property type="project" value="InterPro"/>
</dbReference>
<dbReference type="InterPro" id="IPR052353">
    <property type="entry name" value="Benzoxazolinone_Detox_Enz"/>
</dbReference>
<reference evidence="2" key="1">
    <citation type="submission" date="2018-06" db="EMBL/GenBank/DDBJ databases">
        <authorList>
            <person name="Zhirakovskaya E."/>
        </authorList>
    </citation>
    <scope>NUCLEOTIDE SEQUENCE</scope>
</reference>
<evidence type="ECO:0000259" key="1">
    <source>
        <dbReference type="PROSITE" id="PS51340"/>
    </source>
</evidence>
<dbReference type="PANTHER" id="PTHR30212">
    <property type="entry name" value="PROTEIN YIIM"/>
    <property type="match status" value="1"/>
</dbReference>